<dbReference type="GeneID" id="115889083"/>
<dbReference type="AlphaFoldDB" id="A0A6J2YLI0"/>
<dbReference type="Proteomes" id="UP000504635">
    <property type="component" value="Unplaced"/>
</dbReference>
<comment type="similarity">
    <text evidence="2">Belongs to the PBP/GOBP family.</text>
</comment>
<evidence type="ECO:0000256" key="4">
    <source>
        <dbReference type="ARBA" id="ARBA00022729"/>
    </source>
</evidence>
<evidence type="ECO:0000256" key="6">
    <source>
        <dbReference type="ARBA" id="ARBA00056866"/>
    </source>
</evidence>
<dbReference type="GO" id="GO:0005549">
    <property type="term" value="F:odorant binding"/>
    <property type="evidence" value="ECO:0007669"/>
    <property type="project" value="InterPro"/>
</dbReference>
<keyword evidence="4" id="KW-0732">Signal</keyword>
<dbReference type="FunFam" id="1.10.238.20:FF:000001">
    <property type="entry name" value="General odorant-binding protein lush"/>
    <property type="match status" value="1"/>
</dbReference>
<dbReference type="SUPFAM" id="SSF47565">
    <property type="entry name" value="Insect pheromone/odorant-binding proteins"/>
    <property type="match status" value="1"/>
</dbReference>
<comment type="subcellular location">
    <subcellularLocation>
        <location evidence="1">Secreted</location>
    </subcellularLocation>
</comment>
<evidence type="ECO:0000313" key="7">
    <source>
        <dbReference type="Proteomes" id="UP000504635"/>
    </source>
</evidence>
<evidence type="ECO:0000256" key="1">
    <source>
        <dbReference type="ARBA" id="ARBA00004613"/>
    </source>
</evidence>
<dbReference type="GO" id="GO:0007608">
    <property type="term" value="P:sensory perception of smell"/>
    <property type="evidence" value="ECO:0007669"/>
    <property type="project" value="TreeGrafter"/>
</dbReference>
<dbReference type="GO" id="GO:0005615">
    <property type="term" value="C:extracellular space"/>
    <property type="evidence" value="ECO:0007669"/>
    <property type="project" value="TreeGrafter"/>
</dbReference>
<accession>A0A6J2YLI0</accession>
<evidence type="ECO:0000256" key="5">
    <source>
        <dbReference type="ARBA" id="ARBA00023180"/>
    </source>
</evidence>
<dbReference type="CDD" id="cd23992">
    <property type="entry name" value="PBP_GOBP"/>
    <property type="match status" value="1"/>
</dbReference>
<keyword evidence="5" id="KW-0325">Glycoprotein</keyword>
<evidence type="ECO:0000256" key="2">
    <source>
        <dbReference type="ARBA" id="ARBA00008098"/>
    </source>
</evidence>
<protein>
    <submittedName>
        <fullName evidence="8">B1 protein-like</fullName>
    </submittedName>
</protein>
<dbReference type="PANTHER" id="PTHR11857:SF43">
    <property type="entry name" value="GEO07291P1-RELATED"/>
    <property type="match status" value="1"/>
</dbReference>
<gene>
    <name evidence="8" type="primary">LOC115889083</name>
</gene>
<dbReference type="KEGG" id="soy:115889083"/>
<keyword evidence="7" id="KW-1185">Reference proteome</keyword>
<dbReference type="Gene3D" id="1.10.238.20">
    <property type="entry name" value="Pheromone/general odorant binding protein domain"/>
    <property type="match status" value="1"/>
</dbReference>
<dbReference type="PANTHER" id="PTHR11857">
    <property type="entry name" value="ODORANT BINDING PROTEIN-RELATED"/>
    <property type="match status" value="1"/>
</dbReference>
<dbReference type="InterPro" id="IPR036728">
    <property type="entry name" value="PBP_GOBP_sf"/>
</dbReference>
<dbReference type="InterPro" id="IPR006170">
    <property type="entry name" value="PBP/GOBP"/>
</dbReference>
<name>A0A6J2YLI0_SITOR</name>
<keyword evidence="3" id="KW-0964">Secreted</keyword>
<reference evidence="8" key="1">
    <citation type="submission" date="2025-08" db="UniProtKB">
        <authorList>
            <consortium name="RefSeq"/>
        </authorList>
    </citation>
    <scope>IDENTIFICATION</scope>
    <source>
        <tissue evidence="8">Gonads</tissue>
    </source>
</reference>
<evidence type="ECO:0000313" key="8">
    <source>
        <dbReference type="RefSeq" id="XP_030764858.1"/>
    </source>
</evidence>
<dbReference type="RefSeq" id="XP_030764858.1">
    <property type="nucleotide sequence ID" value="XM_030908998.1"/>
</dbReference>
<organism evidence="7 8">
    <name type="scientific">Sitophilus oryzae</name>
    <name type="common">Rice weevil</name>
    <name type="synonym">Curculio oryzae</name>
    <dbReference type="NCBI Taxonomy" id="7048"/>
    <lineage>
        <taxon>Eukaryota</taxon>
        <taxon>Metazoa</taxon>
        <taxon>Ecdysozoa</taxon>
        <taxon>Arthropoda</taxon>
        <taxon>Hexapoda</taxon>
        <taxon>Insecta</taxon>
        <taxon>Pterygota</taxon>
        <taxon>Neoptera</taxon>
        <taxon>Endopterygota</taxon>
        <taxon>Coleoptera</taxon>
        <taxon>Polyphaga</taxon>
        <taxon>Cucujiformia</taxon>
        <taxon>Curculionidae</taxon>
        <taxon>Dryophthorinae</taxon>
        <taxon>Sitophilus</taxon>
    </lineage>
</organism>
<dbReference type="OrthoDB" id="8194670at2759"/>
<dbReference type="InParanoid" id="A0A6J2YLI0"/>
<sequence>MNSFIHDPPFTGTAKSSARKISLTPGFDRARVPADHRRDLNPILPSTQLQLLRIPEHFHYQLYSQLDNCAESLTIRIWTFSYKGQHINKLQVPPDQLQKLIKYNTECRQKSGAPMPMIMAAVQGKFDDDPALKTHFFCLGKKIGFMDKDGNFDREFIKEQMSQLVKDDDKIEEVLNKCLIQLDSPEETAFQSIKCMSDNRKTVLP</sequence>
<dbReference type="SMART" id="SM00708">
    <property type="entry name" value="PhBP"/>
    <property type="match status" value="1"/>
</dbReference>
<evidence type="ECO:0000256" key="3">
    <source>
        <dbReference type="ARBA" id="ARBA00022525"/>
    </source>
</evidence>
<comment type="function">
    <text evidence="6">May be a carrier protein for lipids.</text>
</comment>
<dbReference type="Pfam" id="PF01395">
    <property type="entry name" value="PBP_GOBP"/>
    <property type="match status" value="1"/>
</dbReference>
<proteinExistence type="inferred from homology"/>